<dbReference type="GO" id="GO:0003700">
    <property type="term" value="F:DNA-binding transcription factor activity"/>
    <property type="evidence" value="ECO:0007669"/>
    <property type="project" value="TreeGrafter"/>
</dbReference>
<evidence type="ECO:0000313" key="5">
    <source>
        <dbReference type="EMBL" id="QDY70842.1"/>
    </source>
</evidence>
<dbReference type="EMBL" id="CP042263">
    <property type="protein sequence ID" value="QDY70842.1"/>
    <property type="molecule type" value="Genomic_DNA"/>
</dbReference>
<evidence type="ECO:0000259" key="4">
    <source>
        <dbReference type="PROSITE" id="PS50932"/>
    </source>
</evidence>
<dbReference type="PROSITE" id="PS50932">
    <property type="entry name" value="HTH_LACI_2"/>
    <property type="match status" value="1"/>
</dbReference>
<gene>
    <name evidence="5" type="ORF">FPZ52_14130</name>
</gene>
<dbReference type="Gene3D" id="3.40.50.2300">
    <property type="match status" value="2"/>
</dbReference>
<proteinExistence type="predicted"/>
<dbReference type="GO" id="GO:0000976">
    <property type="term" value="F:transcription cis-regulatory region binding"/>
    <property type="evidence" value="ECO:0007669"/>
    <property type="project" value="TreeGrafter"/>
</dbReference>
<keyword evidence="3" id="KW-0804">Transcription</keyword>
<keyword evidence="1" id="KW-0805">Transcription regulation</keyword>
<evidence type="ECO:0000256" key="3">
    <source>
        <dbReference type="ARBA" id="ARBA00023163"/>
    </source>
</evidence>
<dbReference type="AlphaFoldDB" id="A0A5B8IXF8"/>
<protein>
    <submittedName>
        <fullName evidence="5">LacI family transcriptional regulator</fullName>
    </submittedName>
</protein>
<keyword evidence="2" id="KW-0238">DNA-binding</keyword>
<dbReference type="InterPro" id="IPR046335">
    <property type="entry name" value="LacI/GalR-like_sensor"/>
</dbReference>
<dbReference type="RefSeq" id="WP_146366258.1">
    <property type="nucleotide sequence ID" value="NZ_CP042263.1"/>
</dbReference>
<geneLocation type="plasmid" evidence="5 6">
    <name>unnamed2</name>
</geneLocation>
<organism evidence="5 6">
    <name type="scientific">Qingshengfaniella alkalisoli</name>
    <dbReference type="NCBI Taxonomy" id="2599296"/>
    <lineage>
        <taxon>Bacteria</taxon>
        <taxon>Pseudomonadati</taxon>
        <taxon>Pseudomonadota</taxon>
        <taxon>Alphaproteobacteria</taxon>
        <taxon>Rhodobacterales</taxon>
        <taxon>Paracoccaceae</taxon>
        <taxon>Qingshengfaniella</taxon>
    </lineage>
</organism>
<dbReference type="Pfam" id="PF00356">
    <property type="entry name" value="LacI"/>
    <property type="match status" value="1"/>
</dbReference>
<evidence type="ECO:0000256" key="1">
    <source>
        <dbReference type="ARBA" id="ARBA00023015"/>
    </source>
</evidence>
<dbReference type="InterPro" id="IPR028082">
    <property type="entry name" value="Peripla_BP_I"/>
</dbReference>
<dbReference type="PANTHER" id="PTHR30146">
    <property type="entry name" value="LACI-RELATED TRANSCRIPTIONAL REPRESSOR"/>
    <property type="match status" value="1"/>
</dbReference>
<dbReference type="KEGG" id="lit:FPZ52_14130"/>
<keyword evidence="5" id="KW-0614">Plasmid</keyword>
<dbReference type="CDD" id="cd06267">
    <property type="entry name" value="PBP1_LacI_sugar_binding-like"/>
    <property type="match status" value="1"/>
</dbReference>
<dbReference type="PANTHER" id="PTHR30146:SF109">
    <property type="entry name" value="HTH-TYPE TRANSCRIPTIONAL REGULATOR GALS"/>
    <property type="match status" value="1"/>
</dbReference>
<reference evidence="5 6" key="1">
    <citation type="submission" date="2019-07" db="EMBL/GenBank/DDBJ databases">
        <title>Litoreibacter alkalisoli sp. nov., isolated from saline-alkaline soil.</title>
        <authorList>
            <person name="Wang S."/>
            <person name="Xu L."/>
            <person name="Xing Y.-T."/>
            <person name="Sun J.-Q."/>
        </authorList>
    </citation>
    <scope>NUCLEOTIDE SEQUENCE [LARGE SCALE GENOMIC DNA]</scope>
    <source>
        <strain evidence="5 6">LN3S51</strain>
        <plasmid evidence="5 6">unnamed2</plasmid>
    </source>
</reference>
<name>A0A5B8IXF8_9RHOB</name>
<dbReference type="SUPFAM" id="SSF53822">
    <property type="entry name" value="Periplasmic binding protein-like I"/>
    <property type="match status" value="1"/>
</dbReference>
<feature type="domain" description="HTH lacI-type" evidence="4">
    <location>
        <begin position="12"/>
        <end position="66"/>
    </location>
</feature>
<dbReference type="Proteomes" id="UP000318483">
    <property type="component" value="Plasmid unnamed2"/>
</dbReference>
<accession>A0A5B8IXF8</accession>
<dbReference type="OrthoDB" id="8433438at2"/>
<evidence type="ECO:0000256" key="2">
    <source>
        <dbReference type="ARBA" id="ARBA00023125"/>
    </source>
</evidence>
<dbReference type="InterPro" id="IPR000843">
    <property type="entry name" value="HTH_LacI"/>
</dbReference>
<dbReference type="SUPFAM" id="SSF47413">
    <property type="entry name" value="lambda repressor-like DNA-binding domains"/>
    <property type="match status" value="1"/>
</dbReference>
<dbReference type="SMART" id="SM00354">
    <property type="entry name" value="HTH_LACI"/>
    <property type="match status" value="1"/>
</dbReference>
<sequence>MRKASPAAKPKVTIRTVAEDAGVSVAAVSKVLRNAYGVSDSLRNKVTVSIEKLGYRPSTAARGMRGRTYTVGVLLVELRNPFLAEVIDGIKPTLSDANRQVLIGVSDAQASLEVSLIQSMMDMRVDGLILIAPRMNGEVLAKYAREIPIVAIGHHEPTADTFDTVNSDDRQGARLAVRALKDKGCHNIHMVNIPPKPDAPFVVSTQRQIGFLEGMGLSGHEAGQRVHFLPERINAEDVKLREFFSLDPLPDGVFCWSDIHGVQLLNEAERFGVSVPARMKFVGYDNSPTASLPLVGLSSIDQDPQRIGSKAAELLLSRIDGRSVPEHLLIEPTYVDRRSSQ</sequence>
<dbReference type="Gene3D" id="1.10.260.40">
    <property type="entry name" value="lambda repressor-like DNA-binding domains"/>
    <property type="match status" value="1"/>
</dbReference>
<keyword evidence="6" id="KW-1185">Reference proteome</keyword>
<dbReference type="CDD" id="cd01392">
    <property type="entry name" value="HTH_LacI"/>
    <property type="match status" value="1"/>
</dbReference>
<evidence type="ECO:0000313" key="6">
    <source>
        <dbReference type="Proteomes" id="UP000318483"/>
    </source>
</evidence>
<dbReference type="Pfam" id="PF13377">
    <property type="entry name" value="Peripla_BP_3"/>
    <property type="match status" value="1"/>
</dbReference>
<dbReference type="InterPro" id="IPR010982">
    <property type="entry name" value="Lambda_DNA-bd_dom_sf"/>
</dbReference>